<dbReference type="AlphaFoldDB" id="A0A261EVI6"/>
<keyword evidence="1" id="KW-0472">Membrane</keyword>
<dbReference type="Proteomes" id="UP000216004">
    <property type="component" value="Unassembled WGS sequence"/>
</dbReference>
<evidence type="ECO:0000313" key="2">
    <source>
        <dbReference type="EMBL" id="OZG50884.1"/>
    </source>
</evidence>
<feature type="transmembrane region" description="Helical" evidence="1">
    <location>
        <begin position="6"/>
        <end position="28"/>
    </location>
</feature>
<evidence type="ECO:0000313" key="3">
    <source>
        <dbReference type="Proteomes" id="UP000216004"/>
    </source>
</evidence>
<dbReference type="EMBL" id="MWWS01000002">
    <property type="protein sequence ID" value="OZG50884.1"/>
    <property type="molecule type" value="Genomic_DNA"/>
</dbReference>
<dbReference type="RefSeq" id="WP_094722131.1">
    <property type="nucleotide sequence ID" value="NZ_MWWS01000002.1"/>
</dbReference>
<reference evidence="2 3" key="1">
    <citation type="journal article" date="2017" name="BMC Genomics">
        <title>Comparative genomic and phylogenomic analyses of the Bifidobacteriaceae family.</title>
        <authorList>
            <person name="Lugli G.A."/>
            <person name="Milani C."/>
            <person name="Turroni F."/>
            <person name="Duranti S."/>
            <person name="Mancabelli L."/>
            <person name="Mangifesta M."/>
            <person name="Ferrario C."/>
            <person name="Modesto M."/>
            <person name="Mattarelli P."/>
            <person name="Jiri K."/>
            <person name="van Sinderen D."/>
            <person name="Ventura M."/>
        </authorList>
    </citation>
    <scope>NUCLEOTIDE SEQUENCE [LARGE SCALE GENOMIC DNA]</scope>
    <source>
        <strain evidence="2 3">DSM 22924</strain>
    </source>
</reference>
<keyword evidence="1" id="KW-0812">Transmembrane</keyword>
<protein>
    <submittedName>
        <fullName evidence="2">Uncharacterized protein</fullName>
    </submittedName>
</protein>
<comment type="caution">
    <text evidence="2">The sequence shown here is derived from an EMBL/GenBank/DDBJ whole genome shotgun (WGS) entry which is preliminary data.</text>
</comment>
<keyword evidence="1" id="KW-1133">Transmembrane helix</keyword>
<accession>A0A261EVI6</accession>
<proteinExistence type="predicted"/>
<name>A0A261EVI6_9BIFI</name>
<keyword evidence="3" id="KW-1185">Reference proteome</keyword>
<sequence>MDWTTYVPLVISALAVCISGYSAVQALYANRISVKVGDLWAIYRDDKRRTVTLRNISDQTFKKVTIVAVDSGDDVAEMYTYSPASEEYWLKKTAKNIRIGDTITIDFSSNLPPYHGRSSGDCILLTVTSEANYRVKNITTVMVNTNSFSRH</sequence>
<organism evidence="2 3">
    <name type="scientific">Bombiscardovia coagulans</name>
    <dbReference type="NCBI Taxonomy" id="686666"/>
    <lineage>
        <taxon>Bacteria</taxon>
        <taxon>Bacillati</taxon>
        <taxon>Actinomycetota</taxon>
        <taxon>Actinomycetes</taxon>
        <taxon>Bifidobacteriales</taxon>
        <taxon>Bifidobacteriaceae</taxon>
        <taxon>Bombiscardovia</taxon>
    </lineage>
</organism>
<evidence type="ECO:0000256" key="1">
    <source>
        <dbReference type="SAM" id="Phobius"/>
    </source>
</evidence>
<gene>
    <name evidence="2" type="ORF">BOCO_0070</name>
</gene>